<dbReference type="InterPro" id="IPR009081">
    <property type="entry name" value="PP-bd_ACP"/>
</dbReference>
<reference evidence="11 12" key="1">
    <citation type="submission" date="2016-10" db="EMBL/GenBank/DDBJ databases">
        <authorList>
            <person name="de Groot N.N."/>
        </authorList>
    </citation>
    <scope>NUCLEOTIDE SEQUENCE [LARGE SCALE GENOMIC DNA]</scope>
    <source>
        <strain evidence="11 12">CGMCC 1.3430</strain>
    </source>
</reference>
<dbReference type="OrthoDB" id="9778690at2"/>
<keyword evidence="12" id="KW-1185">Reference proteome</keyword>
<dbReference type="InterPro" id="IPR020807">
    <property type="entry name" value="PKS_DH"/>
</dbReference>
<sequence>MQSEPAYQGTEIAIIGMAGQFPSAPSIDEFWQLLLQERSGISHFSEEQLAAAGISTTQLQDPAYVRSKGVLADSLAFDASFFQYSDREAVLMDPQLRLYHQTAWQALEDAGYAGLVPPGSLVGVFGGASANPLWTAQYSQVATEGGAAAYEVLNLISRDFFNSRLAYKLDLKGPAVTIQSACSTGLVAVHQACQSLLSGDTDLALAGAVSLSTNPALQQPEMQGYLYQEGMILAPDGICRPFSADAQGTVLSDGVAFVALRRLQDAIEAGDQIYAVIKGSAVNNDGQDKVGFTAPGVRGQQQVLQTALQLAGVSADSIGYIEAHGTGTLLGDPIETEALQRVYGKNRSSSCMIGSVKSNIGHLDTAAGLAGFIKTTLALHHQKIPASLNFTEANPKCQFSANGLQVAASTQDWLAAGLRRAAVSSFGIGGTNAHVILEQYKPNTKTSAGGAVQTLPLLQLLPVSAHSVTALSAQLDGLKAQLKSSIAVPADMAFSLSHRRKRFAYRAALICNNQGQVLAETATYKAATGPLYWLFSGQGSQYPQMAAGLYQQLPEFRSVAEQCCSLIRQQQGPDVAALLWSEASQSVSRQDLRATDLAQICLFVVEYCLARTMLAYGLKPEGMIGHSLGEYVAACLAGVFSLEDAIKLVLARSQLMAGTAAGSMLAVHASAEQLDLQPWPELAVAAFNSPEDFVISGPTEQIQSCQSWLQQQGIAYTALDTSHAFHSAMMDPVLPEFAKVLATVTLHSPQIPFVSNLTGEWAEAEQVCRPDYWLAHLRQAVRFSDGIGLLLQQPDAVLVEVGPGKTLAGLATKHPAFQRQQALSCLRGSRGQGDDLHGFYQLLGQCYSLGQELEWQQLQTPGAHYCQLPPYTFDKKIYLPQFRGFASQAETQHEGFYQQRWHSCEFSDYLSGPSTPEDAGSLLWFRSLDPAEHLLEQQLRQSGRSVIEVVAASQFGRHPTGYYQLDPEQPEHYQQLLQELIRQELIPRTILLNWQARTTAQRYQPFAALFLLAKSMAQLATEPVACLALTEGACRVSGDEPVNPDAALVYGPLRVISQEFPNWSCHQLDIREGQLPQQSAHIVQLLSSATFITTDNASGNVVLPLQSALRGNWLWQPDFQLSGVASVQPETVLRSGGVYLLTGGLGGAGAVLARYLASQYQARLILCSRQAHADHPLLAELRALGSEVIAVAADLRQPAAVQLLLDSALSTFGTLNGVFHLAGVPGEQMLLRHELDRAKAVIETKIACANALVELCQQQNLDFLVLFSSVTAVLGGMGQLDYCAANAALDAVAQMAHSKGIHQVRSIRWDAWRDAGMAVDALNGKLQRLKTRVHPLLGDLILQQDEQCVYRTTFNADLDWPLAEHWVMGVPTVPGTTYLQLAAAAWQQQTGQLAVKFDEVYFLSGLALPSGQTADLYTSLEQVNGNWQFEVASFQPELQQYQLHARGLLSQPMPPESFSGLEVGPIQRRLDQRVLTEINGAADLGAQAMSVQMSASEQDELMKYGPRWDCFDSVWIGQSEGLARLVLPAAVAADVNDLTLHPALLDCAVSFLRAFIDGGVYIPISYHSLNQYQPLPARFYSYVRLTPGKHADGVLSFELELFDEQGQLLAQARGFTMRRIEAALQMQASAAALPLPSYVYRHQKMLQGIDNNTAMQVLENVLRQPAALSLYAVSDFSSRYAKAADGETGLFGDVVAEQGPQRPRPELDSAYVPARTPAQQQLAELWQQLLGLEKVGIQDDFFALGGDSLLLMQAHKKIQQMFSTKLPVVELYNYPTIQRLAEFMDKDHSPTQDKALSAVSARIDKKKAAAARRRQLT</sequence>
<organism evidence="11 12">
    <name type="scientific">Alkalimonas amylolytica</name>
    <dbReference type="NCBI Taxonomy" id="152573"/>
    <lineage>
        <taxon>Bacteria</taxon>
        <taxon>Pseudomonadati</taxon>
        <taxon>Pseudomonadota</taxon>
        <taxon>Gammaproteobacteria</taxon>
        <taxon>Alkalimonas</taxon>
    </lineage>
</organism>
<dbReference type="SMART" id="SM00822">
    <property type="entry name" value="PKS_KR"/>
    <property type="match status" value="1"/>
</dbReference>
<evidence type="ECO:0000259" key="9">
    <source>
        <dbReference type="PROSITE" id="PS52004"/>
    </source>
</evidence>
<dbReference type="GO" id="GO:0005886">
    <property type="term" value="C:plasma membrane"/>
    <property type="evidence" value="ECO:0007669"/>
    <property type="project" value="TreeGrafter"/>
</dbReference>
<dbReference type="CDD" id="cd00833">
    <property type="entry name" value="PKS"/>
    <property type="match status" value="1"/>
</dbReference>
<dbReference type="Pfam" id="PF14765">
    <property type="entry name" value="PS-DH"/>
    <property type="match status" value="1"/>
</dbReference>
<dbReference type="InterPro" id="IPR049490">
    <property type="entry name" value="C883_1060-like_KR_N"/>
</dbReference>
<evidence type="ECO:0000259" key="10">
    <source>
        <dbReference type="PROSITE" id="PS52019"/>
    </source>
</evidence>
<dbReference type="InterPro" id="IPR036736">
    <property type="entry name" value="ACP-like_sf"/>
</dbReference>
<dbReference type="PROSITE" id="PS52019">
    <property type="entry name" value="PKS_MFAS_DH"/>
    <property type="match status" value="1"/>
</dbReference>
<keyword evidence="3" id="KW-0596">Phosphopantetheine</keyword>
<feature type="domain" description="Carrier" evidence="7">
    <location>
        <begin position="1713"/>
        <end position="1788"/>
    </location>
</feature>
<feature type="active site" description="Proton acceptor; for dehydratase activity" evidence="6">
    <location>
        <position position="1365"/>
    </location>
</feature>
<dbReference type="SUPFAM" id="SSF47336">
    <property type="entry name" value="ACP-like"/>
    <property type="match status" value="1"/>
</dbReference>
<dbReference type="GO" id="GO:0004312">
    <property type="term" value="F:fatty acid synthase activity"/>
    <property type="evidence" value="ECO:0007669"/>
    <property type="project" value="TreeGrafter"/>
</dbReference>
<dbReference type="Gene3D" id="3.40.47.10">
    <property type="match status" value="1"/>
</dbReference>
<evidence type="ECO:0000256" key="3">
    <source>
        <dbReference type="ARBA" id="ARBA00022450"/>
    </source>
</evidence>
<dbReference type="Pfam" id="PF21394">
    <property type="entry name" value="Beta-ketacyl_N"/>
    <property type="match status" value="1"/>
</dbReference>
<dbReference type="RefSeq" id="WP_091345479.1">
    <property type="nucleotide sequence ID" value="NZ_FNRM01000017.1"/>
</dbReference>
<evidence type="ECO:0000259" key="7">
    <source>
        <dbReference type="PROSITE" id="PS50075"/>
    </source>
</evidence>
<feature type="domain" description="Ketosynthase family 3 (KS3)" evidence="9">
    <location>
        <begin position="9"/>
        <end position="439"/>
    </location>
</feature>
<dbReference type="GO" id="GO:0071770">
    <property type="term" value="P:DIM/DIP cell wall layer assembly"/>
    <property type="evidence" value="ECO:0007669"/>
    <property type="project" value="TreeGrafter"/>
</dbReference>
<dbReference type="GO" id="GO:0031177">
    <property type="term" value="F:phosphopantetheine binding"/>
    <property type="evidence" value="ECO:0007669"/>
    <property type="project" value="InterPro"/>
</dbReference>
<proteinExistence type="inferred from homology"/>
<evidence type="ECO:0000259" key="8">
    <source>
        <dbReference type="PROSITE" id="PS50206"/>
    </source>
</evidence>
<dbReference type="InterPro" id="IPR042104">
    <property type="entry name" value="PKS_dehydratase_sf"/>
</dbReference>
<dbReference type="GO" id="GO:0005737">
    <property type="term" value="C:cytoplasm"/>
    <property type="evidence" value="ECO:0007669"/>
    <property type="project" value="TreeGrafter"/>
</dbReference>
<dbReference type="InterPro" id="IPR016039">
    <property type="entry name" value="Thiolase-like"/>
</dbReference>
<feature type="domain" description="PKS/mFAS DH" evidence="10">
    <location>
        <begin position="1334"/>
        <end position="1626"/>
    </location>
</feature>
<dbReference type="InterPro" id="IPR050091">
    <property type="entry name" value="PKS_NRPS_Biosynth_Enz"/>
</dbReference>
<dbReference type="Pfam" id="PF21089">
    <property type="entry name" value="PKS_DH_N"/>
    <property type="match status" value="1"/>
</dbReference>
<dbReference type="GO" id="GO:0004315">
    <property type="term" value="F:3-oxoacyl-[acyl-carrier-protein] synthase activity"/>
    <property type="evidence" value="ECO:0007669"/>
    <property type="project" value="InterPro"/>
</dbReference>
<dbReference type="UniPathway" id="UPA00094"/>
<feature type="region of interest" description="N-terminal hotdog fold" evidence="6">
    <location>
        <begin position="1334"/>
        <end position="1456"/>
    </location>
</feature>
<evidence type="ECO:0000313" key="11">
    <source>
        <dbReference type="EMBL" id="SEB03893.1"/>
    </source>
</evidence>
<dbReference type="Gene3D" id="3.10.129.110">
    <property type="entry name" value="Polyketide synthase dehydratase"/>
    <property type="match status" value="1"/>
</dbReference>
<dbReference type="InterPro" id="IPR032821">
    <property type="entry name" value="PKS_assoc"/>
</dbReference>
<dbReference type="InterPro" id="IPR057326">
    <property type="entry name" value="KR_dom"/>
</dbReference>
<feature type="active site" description="Proton donor; for dehydratase activity" evidence="6">
    <location>
        <position position="1546"/>
    </location>
</feature>
<dbReference type="Pfam" id="PF00109">
    <property type="entry name" value="ketoacyl-synt"/>
    <property type="match status" value="1"/>
</dbReference>
<protein>
    <submittedName>
        <fullName evidence="11">Acyl transferase domain-containing protein</fullName>
    </submittedName>
</protein>
<dbReference type="InterPro" id="IPR001227">
    <property type="entry name" value="Ac_transferase_dom_sf"/>
</dbReference>
<dbReference type="SUPFAM" id="SSF51735">
    <property type="entry name" value="NAD(P)-binding Rossmann-fold domains"/>
    <property type="match status" value="2"/>
</dbReference>
<evidence type="ECO:0000313" key="12">
    <source>
        <dbReference type="Proteomes" id="UP000198773"/>
    </source>
</evidence>
<evidence type="ECO:0000256" key="4">
    <source>
        <dbReference type="ARBA" id="ARBA00022553"/>
    </source>
</evidence>
<name>A0A1H4G2R4_ALKAM</name>
<dbReference type="SMART" id="SM01294">
    <property type="entry name" value="PKS_PP_betabranch"/>
    <property type="match status" value="1"/>
</dbReference>
<comment type="pathway">
    <text evidence="1">Lipid metabolism; fatty acid biosynthesis.</text>
</comment>
<dbReference type="Pfam" id="PF16197">
    <property type="entry name" value="KAsynt_C_assoc"/>
    <property type="match status" value="1"/>
</dbReference>
<comment type="similarity">
    <text evidence="2">Belongs to the short-chain dehydrogenases/reductases (SDR) family.</text>
</comment>
<dbReference type="InterPro" id="IPR020841">
    <property type="entry name" value="PKS_Beta-ketoAc_synthase_dom"/>
</dbReference>
<dbReference type="InterPro" id="IPR018201">
    <property type="entry name" value="Ketoacyl_synth_AS"/>
</dbReference>
<dbReference type="InterPro" id="IPR049900">
    <property type="entry name" value="PKS_mFAS_DH"/>
</dbReference>
<evidence type="ECO:0000256" key="5">
    <source>
        <dbReference type="ARBA" id="ARBA00022679"/>
    </source>
</evidence>
<dbReference type="InterPro" id="IPR013968">
    <property type="entry name" value="PKS_KR"/>
</dbReference>
<dbReference type="PROSITE" id="PS52004">
    <property type="entry name" value="KS3_2"/>
    <property type="match status" value="1"/>
</dbReference>
<dbReference type="PANTHER" id="PTHR43775:SF37">
    <property type="entry name" value="SI:DKEY-61P9.11"/>
    <property type="match status" value="1"/>
</dbReference>
<dbReference type="GO" id="GO:0006633">
    <property type="term" value="P:fatty acid biosynthetic process"/>
    <property type="evidence" value="ECO:0007669"/>
    <property type="project" value="UniProtKB-UniPathway"/>
</dbReference>
<evidence type="ECO:0000256" key="1">
    <source>
        <dbReference type="ARBA" id="ARBA00005194"/>
    </source>
</evidence>
<dbReference type="Proteomes" id="UP000198773">
    <property type="component" value="Unassembled WGS sequence"/>
</dbReference>
<dbReference type="InterPro" id="IPR016036">
    <property type="entry name" value="Malonyl_transacylase_ACP-bd"/>
</dbReference>
<dbReference type="Pfam" id="PF00550">
    <property type="entry name" value="PP-binding"/>
    <property type="match status" value="1"/>
</dbReference>
<feature type="domain" description="Rhodanese" evidence="8">
    <location>
        <begin position="1282"/>
        <end position="1321"/>
    </location>
</feature>
<keyword evidence="4" id="KW-0597">Phosphoprotein</keyword>
<dbReference type="InterPro" id="IPR049551">
    <property type="entry name" value="PKS_DH_C"/>
</dbReference>
<dbReference type="SUPFAM" id="SSF55048">
    <property type="entry name" value="Probable ACP-binding domain of malonyl-CoA ACP transacylase"/>
    <property type="match status" value="1"/>
</dbReference>
<dbReference type="SMART" id="SM00825">
    <property type="entry name" value="PKS_KS"/>
    <property type="match status" value="1"/>
</dbReference>
<dbReference type="Pfam" id="PF02801">
    <property type="entry name" value="Ketoacyl-synt_C"/>
    <property type="match status" value="1"/>
</dbReference>
<dbReference type="PANTHER" id="PTHR43775">
    <property type="entry name" value="FATTY ACID SYNTHASE"/>
    <property type="match status" value="1"/>
</dbReference>
<keyword evidence="5 11" id="KW-0808">Transferase</keyword>
<dbReference type="SUPFAM" id="SSF53901">
    <property type="entry name" value="Thiolase-like"/>
    <property type="match status" value="1"/>
</dbReference>
<dbReference type="PROSITE" id="PS50075">
    <property type="entry name" value="CARRIER"/>
    <property type="match status" value="1"/>
</dbReference>
<dbReference type="Pfam" id="PF00698">
    <property type="entry name" value="Acyl_transf_1"/>
    <property type="match status" value="1"/>
</dbReference>
<dbReference type="SMART" id="SM00823">
    <property type="entry name" value="PKS_PP"/>
    <property type="match status" value="1"/>
</dbReference>
<dbReference type="Pfam" id="PF08659">
    <property type="entry name" value="KR"/>
    <property type="match status" value="1"/>
</dbReference>
<dbReference type="PROSITE" id="PS50206">
    <property type="entry name" value="RHODANESE_3"/>
    <property type="match status" value="1"/>
</dbReference>
<dbReference type="InterPro" id="IPR036291">
    <property type="entry name" value="NAD(P)-bd_dom_sf"/>
</dbReference>
<dbReference type="STRING" id="152573.SAMN04488051_1173"/>
<dbReference type="InterPro" id="IPR020806">
    <property type="entry name" value="PKS_PP-bd"/>
</dbReference>
<dbReference type="InterPro" id="IPR014030">
    <property type="entry name" value="Ketoacyl_synth_N"/>
</dbReference>
<dbReference type="Gene3D" id="3.30.70.250">
    <property type="entry name" value="Malonyl-CoA ACP transacylase, ACP-binding"/>
    <property type="match status" value="1"/>
</dbReference>
<dbReference type="Gene3D" id="3.30.70.3290">
    <property type="match status" value="1"/>
</dbReference>
<evidence type="ECO:0000256" key="2">
    <source>
        <dbReference type="ARBA" id="ARBA00006484"/>
    </source>
</evidence>
<dbReference type="PROSITE" id="PS00606">
    <property type="entry name" value="KS3_1"/>
    <property type="match status" value="1"/>
</dbReference>
<dbReference type="InterPro" id="IPR014043">
    <property type="entry name" value="Acyl_transferase_dom"/>
</dbReference>
<dbReference type="Gene3D" id="3.40.50.720">
    <property type="entry name" value="NAD(P)-binding Rossmann-like Domain"/>
    <property type="match status" value="1"/>
</dbReference>
<feature type="region of interest" description="C-terminal hotdog fold" evidence="6">
    <location>
        <begin position="1480"/>
        <end position="1626"/>
    </location>
</feature>
<dbReference type="SMART" id="SM00827">
    <property type="entry name" value="PKS_AT"/>
    <property type="match status" value="1"/>
</dbReference>
<dbReference type="InterPro" id="IPR014031">
    <property type="entry name" value="Ketoacyl_synth_C"/>
</dbReference>
<dbReference type="InterPro" id="IPR049552">
    <property type="entry name" value="PKS_DH_N"/>
</dbReference>
<gene>
    <name evidence="11" type="ORF">SAMN04488051_1173</name>
</gene>
<dbReference type="Gene3D" id="1.10.1200.10">
    <property type="entry name" value="ACP-like"/>
    <property type="match status" value="1"/>
</dbReference>
<dbReference type="InterPro" id="IPR016035">
    <property type="entry name" value="Acyl_Trfase/lysoPLipase"/>
</dbReference>
<dbReference type="Gene3D" id="3.40.366.10">
    <property type="entry name" value="Malonyl-Coenzyme A Acyl Carrier Protein, domain 2"/>
    <property type="match status" value="1"/>
</dbReference>
<dbReference type="EMBL" id="FNRM01000017">
    <property type="protein sequence ID" value="SEB03893.1"/>
    <property type="molecule type" value="Genomic_DNA"/>
</dbReference>
<evidence type="ECO:0000256" key="6">
    <source>
        <dbReference type="PROSITE-ProRule" id="PRU01363"/>
    </source>
</evidence>
<dbReference type="InterPro" id="IPR001763">
    <property type="entry name" value="Rhodanese-like_dom"/>
</dbReference>
<dbReference type="SMART" id="SM00826">
    <property type="entry name" value="PKS_DH"/>
    <property type="match status" value="1"/>
</dbReference>
<accession>A0A1H4G2R4</accession>
<dbReference type="SUPFAM" id="SSF52151">
    <property type="entry name" value="FabD/lysophospholipase-like"/>
    <property type="match status" value="1"/>
</dbReference>